<feature type="transmembrane region" description="Helical" evidence="7">
    <location>
        <begin position="136"/>
        <end position="156"/>
    </location>
</feature>
<comment type="subcellular location">
    <subcellularLocation>
        <location evidence="1">Cell membrane</location>
        <topology evidence="1">Multi-pass membrane protein</topology>
    </subcellularLocation>
</comment>
<evidence type="ECO:0000256" key="5">
    <source>
        <dbReference type="ARBA" id="ARBA00022989"/>
    </source>
</evidence>
<dbReference type="InterPro" id="IPR036259">
    <property type="entry name" value="MFS_trans_sf"/>
</dbReference>
<feature type="transmembrane region" description="Helical" evidence="7">
    <location>
        <begin position="168"/>
        <end position="187"/>
    </location>
</feature>
<dbReference type="GO" id="GO:0022857">
    <property type="term" value="F:transmembrane transporter activity"/>
    <property type="evidence" value="ECO:0007669"/>
    <property type="project" value="InterPro"/>
</dbReference>
<dbReference type="PANTHER" id="PTHR42718">
    <property type="entry name" value="MAJOR FACILITATOR SUPERFAMILY MULTIDRUG TRANSPORTER MFSC"/>
    <property type="match status" value="1"/>
</dbReference>
<dbReference type="GO" id="GO:0005886">
    <property type="term" value="C:plasma membrane"/>
    <property type="evidence" value="ECO:0007669"/>
    <property type="project" value="UniProtKB-SubCell"/>
</dbReference>
<dbReference type="Pfam" id="PF07690">
    <property type="entry name" value="MFS_1"/>
    <property type="match status" value="1"/>
</dbReference>
<feature type="transmembrane region" description="Helical" evidence="7">
    <location>
        <begin position="357"/>
        <end position="383"/>
    </location>
</feature>
<dbReference type="Proteomes" id="UP000036902">
    <property type="component" value="Chromosome"/>
</dbReference>
<sequence length="526" mass="55139">MDSRTDTRTAWAVYAALLFGTFITIEAAAFQAPALPSVTRHFGIPVNMSALILILYSLALTVFAPIMGRLGDQHGRKRVITIGMLVFAASEFAAAWAPNFWFFLGARFVQGLGAACILPGVFAYATHLFPDNKRGLALGILAFTMTFGAASGGLLGGLLIDRLGWPSVYWISGALTLIGLVPVRMLVPEIAPAKNQAAFDYTGAMLLFAVIASLLSLPTWATNFGKESPITWAIVVVGISALIVLWRHSKRMANPVIDLGILARGTFATPSAIYWLHMIFSSGVVYSLAFFINSRPGGTAAQFGFVTLFLYGSGLISSPIAGKLVDRIEPRVLVIIAMLASLGGTLLFLNIDVTTPLWMVIAVACIMGLSIGCNTPAIMKLALGAVPAKDMGAGSGLFSMFRDLGSPTGSSLSLAVFGASLAYATQDAILRQIAALDLPSTSVEALARAASSRARELPAEVATRLGEAGLSADAVLAEANIAGLNTALTNVGYMLLGLIGLALVLSLRLARTRAAAVTGEAQARVG</sequence>
<evidence type="ECO:0000313" key="10">
    <source>
        <dbReference type="Proteomes" id="UP000036902"/>
    </source>
</evidence>
<keyword evidence="6 7" id="KW-0472">Membrane</keyword>
<evidence type="ECO:0000256" key="7">
    <source>
        <dbReference type="SAM" id="Phobius"/>
    </source>
</evidence>
<feature type="transmembrane region" description="Helical" evidence="7">
    <location>
        <begin position="229"/>
        <end position="246"/>
    </location>
</feature>
<feature type="transmembrane region" description="Helical" evidence="7">
    <location>
        <begin position="272"/>
        <end position="293"/>
    </location>
</feature>
<dbReference type="InterPro" id="IPR001958">
    <property type="entry name" value="Tet-R_TetA/multi-R_MdtG-like"/>
</dbReference>
<evidence type="ECO:0000256" key="4">
    <source>
        <dbReference type="ARBA" id="ARBA00022692"/>
    </source>
</evidence>
<gene>
    <name evidence="9" type="ORF">AC731_008775</name>
</gene>
<dbReference type="RefSeq" id="WP_048705279.1">
    <property type="nucleotide sequence ID" value="NZ_CP014646.1"/>
</dbReference>
<dbReference type="InterPro" id="IPR011701">
    <property type="entry name" value="MFS"/>
</dbReference>
<keyword evidence="3" id="KW-1003">Cell membrane</keyword>
<dbReference type="AlphaFoldDB" id="A0A127K519"/>
<evidence type="ECO:0000256" key="6">
    <source>
        <dbReference type="ARBA" id="ARBA00023136"/>
    </source>
</evidence>
<proteinExistence type="predicted"/>
<dbReference type="CDD" id="cd17321">
    <property type="entry name" value="MFS_MMR_MDR_like"/>
    <property type="match status" value="1"/>
</dbReference>
<keyword evidence="10" id="KW-1185">Reference proteome</keyword>
<feature type="transmembrane region" description="Helical" evidence="7">
    <location>
        <begin position="491"/>
        <end position="510"/>
    </location>
</feature>
<evidence type="ECO:0000313" key="9">
    <source>
        <dbReference type="EMBL" id="AMO37038.1"/>
    </source>
</evidence>
<organism evidence="9 10">
    <name type="scientific">Thauera humireducens</name>
    <dbReference type="NCBI Taxonomy" id="1134435"/>
    <lineage>
        <taxon>Bacteria</taxon>
        <taxon>Pseudomonadati</taxon>
        <taxon>Pseudomonadota</taxon>
        <taxon>Betaproteobacteria</taxon>
        <taxon>Rhodocyclales</taxon>
        <taxon>Zoogloeaceae</taxon>
        <taxon>Thauera</taxon>
    </lineage>
</organism>
<name>A0A127K519_9RHOO</name>
<protein>
    <submittedName>
        <fullName evidence="9">Arabinose transporter permease</fullName>
    </submittedName>
</protein>
<dbReference type="SUPFAM" id="SSF103473">
    <property type="entry name" value="MFS general substrate transporter"/>
    <property type="match status" value="1"/>
</dbReference>
<dbReference type="InterPro" id="IPR020846">
    <property type="entry name" value="MFS_dom"/>
</dbReference>
<dbReference type="PRINTS" id="PR01035">
    <property type="entry name" value="TCRTETA"/>
</dbReference>
<dbReference type="Gene3D" id="1.20.1720.10">
    <property type="entry name" value="Multidrug resistance protein D"/>
    <property type="match status" value="1"/>
</dbReference>
<dbReference type="EMBL" id="CP014646">
    <property type="protein sequence ID" value="AMO37038.1"/>
    <property type="molecule type" value="Genomic_DNA"/>
</dbReference>
<evidence type="ECO:0000256" key="1">
    <source>
        <dbReference type="ARBA" id="ARBA00004651"/>
    </source>
</evidence>
<feature type="transmembrane region" description="Helical" evidence="7">
    <location>
        <begin position="44"/>
        <end position="67"/>
    </location>
</feature>
<dbReference type="Gene3D" id="1.20.1250.20">
    <property type="entry name" value="MFS general substrate transporter like domains"/>
    <property type="match status" value="1"/>
</dbReference>
<feature type="transmembrane region" description="Helical" evidence="7">
    <location>
        <begin position="108"/>
        <end position="129"/>
    </location>
</feature>
<feature type="transmembrane region" description="Helical" evidence="7">
    <location>
        <begin position="79"/>
        <end position="102"/>
    </location>
</feature>
<dbReference type="PANTHER" id="PTHR42718:SF46">
    <property type="entry name" value="BLR6921 PROTEIN"/>
    <property type="match status" value="1"/>
</dbReference>
<evidence type="ECO:0000256" key="2">
    <source>
        <dbReference type="ARBA" id="ARBA00022448"/>
    </source>
</evidence>
<evidence type="ECO:0000259" key="8">
    <source>
        <dbReference type="PROSITE" id="PS50850"/>
    </source>
</evidence>
<dbReference type="KEGG" id="thu:AC731_008775"/>
<evidence type="ECO:0000256" key="3">
    <source>
        <dbReference type="ARBA" id="ARBA00022475"/>
    </source>
</evidence>
<feature type="domain" description="Major facilitator superfamily (MFS) profile" evidence="8">
    <location>
        <begin position="13"/>
        <end position="442"/>
    </location>
</feature>
<keyword evidence="5 7" id="KW-1133">Transmembrane helix</keyword>
<reference evidence="10" key="1">
    <citation type="submission" date="2016-03" db="EMBL/GenBank/DDBJ databases">
        <authorList>
            <person name="Ma C."/>
            <person name="Zhou S."/>
            <person name="Yang G."/>
        </authorList>
    </citation>
    <scope>NUCLEOTIDE SEQUENCE [LARGE SCALE GENOMIC DNA]</scope>
    <source>
        <strain evidence="10">SgZ-1</strain>
    </source>
</reference>
<accession>A0A127K519</accession>
<feature type="transmembrane region" description="Helical" evidence="7">
    <location>
        <begin position="299"/>
        <end position="320"/>
    </location>
</feature>
<feature type="transmembrane region" description="Helical" evidence="7">
    <location>
        <begin position="199"/>
        <end position="217"/>
    </location>
</feature>
<feature type="transmembrane region" description="Helical" evidence="7">
    <location>
        <begin position="332"/>
        <end position="351"/>
    </location>
</feature>
<feature type="transmembrane region" description="Helical" evidence="7">
    <location>
        <begin position="12"/>
        <end position="32"/>
    </location>
</feature>
<keyword evidence="2" id="KW-0813">Transport</keyword>
<keyword evidence="4 7" id="KW-0812">Transmembrane</keyword>
<dbReference type="PROSITE" id="PS50850">
    <property type="entry name" value="MFS"/>
    <property type="match status" value="1"/>
</dbReference>